<feature type="binding site" evidence="8">
    <location>
        <position position="355"/>
    </location>
    <ligand>
        <name>ATP</name>
        <dbReference type="ChEBI" id="CHEBI:30616"/>
    </ligand>
</feature>
<comment type="cofactor">
    <cofactor evidence="9">
        <name>Mg(2+)</name>
        <dbReference type="ChEBI" id="CHEBI:18420"/>
    </cofactor>
    <text evidence="9">Binds 2 Mg(2+) ions per subunit.</text>
</comment>
<dbReference type="GO" id="GO:0016020">
    <property type="term" value="C:membrane"/>
    <property type="evidence" value="ECO:0007669"/>
    <property type="project" value="TreeGrafter"/>
</dbReference>
<dbReference type="SUPFAM" id="SSF55931">
    <property type="entry name" value="Glutamine synthetase/guanido kinase"/>
    <property type="match status" value="1"/>
</dbReference>
<evidence type="ECO:0000256" key="3">
    <source>
        <dbReference type="ARBA" id="ARBA00022490"/>
    </source>
</evidence>
<feature type="binding site" evidence="7">
    <location>
        <begin position="261"/>
        <end position="262"/>
    </location>
    <ligand>
        <name>L-glutamate</name>
        <dbReference type="ChEBI" id="CHEBI:29985"/>
    </ligand>
</feature>
<dbReference type="GO" id="GO:0004356">
    <property type="term" value="F:glutamine synthetase activity"/>
    <property type="evidence" value="ECO:0007669"/>
    <property type="project" value="UniProtKB-EC"/>
</dbReference>
<keyword evidence="18" id="KW-1185">Reference proteome</keyword>
<evidence type="ECO:0000313" key="18">
    <source>
        <dbReference type="Proteomes" id="UP000024332"/>
    </source>
</evidence>
<evidence type="ECO:0000256" key="5">
    <source>
        <dbReference type="ARBA" id="ARBA00022741"/>
    </source>
</evidence>
<keyword evidence="9" id="KW-0479">Metal-binding</keyword>
<evidence type="ECO:0000256" key="12">
    <source>
        <dbReference type="RuleBase" id="RU000384"/>
    </source>
</evidence>
<keyword evidence="9" id="KW-0460">Magnesium</keyword>
<feature type="domain" description="GS beta-grasp" evidence="15">
    <location>
        <begin position="15"/>
        <end position="99"/>
    </location>
</feature>
<dbReference type="GO" id="GO:0005524">
    <property type="term" value="F:ATP binding"/>
    <property type="evidence" value="ECO:0007669"/>
    <property type="project" value="UniProtKB-KW"/>
</dbReference>
<dbReference type="InterPro" id="IPR027303">
    <property type="entry name" value="Gln_synth_gly_rich_site"/>
</dbReference>
<evidence type="ECO:0000313" key="17">
    <source>
        <dbReference type="EMBL" id="EZQ06888.1"/>
    </source>
</evidence>
<feature type="binding site" evidence="7">
    <location>
        <position position="322"/>
    </location>
    <ligand>
        <name>L-glutamate</name>
        <dbReference type="ChEBI" id="CHEBI:29985"/>
    </ligand>
</feature>
<protein>
    <recommendedName>
        <fullName evidence="14">Glutamine synthetase</fullName>
        <ecNumber evidence="14">6.3.1.2</ecNumber>
    </recommendedName>
</protein>
<keyword evidence="6 8" id="KW-0067">ATP-binding</keyword>
<keyword evidence="5 8" id="KW-0547">Nucleotide-binding</keyword>
<dbReference type="OrthoDB" id="36124at2157"/>
<feature type="binding site" evidence="7">
    <location>
        <position position="340"/>
    </location>
    <ligand>
        <name>L-glutamate</name>
        <dbReference type="ChEBI" id="CHEBI:29985"/>
    </ligand>
</feature>
<dbReference type="STRING" id="1160895.CM19_05840"/>
<feature type="binding site" evidence="9">
    <location>
        <position position="217"/>
    </location>
    <ligand>
        <name>Mg(2+)</name>
        <dbReference type="ChEBI" id="CHEBI:18420"/>
        <label>1</label>
    </ligand>
</feature>
<dbReference type="PANTHER" id="PTHR43407">
    <property type="entry name" value="GLUTAMINE SYNTHETASE"/>
    <property type="match status" value="1"/>
</dbReference>
<comment type="caution">
    <text evidence="17">The sequence shown here is derived from an EMBL/GenBank/DDBJ whole genome shotgun (WGS) entry which is preliminary data.</text>
</comment>
<feature type="modified residue" description="O-AMP-tyrosine" evidence="10">
    <location>
        <position position="400"/>
    </location>
</feature>
<sequence length="471" mass="53360">MPYTAEDFLKFIKDNKVNWLDLQFTDLPGRLQHITIPIDEVDESSVKEGFGKLDGSSIKGFTMIYESDMVLQPVYNTLSLIPWSPGVARVLTRVFWGGGKGRFERDPRFVAEEAERVQSEMGYTSFFGPELEFFIFDKISLDVATPQSGTGYKIYAREAPWSSNGGFIIRYKEGYYPAPPVDQLMDVRLEAVETLQKYFGFTLEATHHEVATGGQGEIDFRFSTLADTADKVQTLKYVLKNVAAKHSMVATFMPKPMFGDNGTGMHTHFSLWTKDSKKNLMFDPNDEYAEISQTGRYVIGGILKHARTLSALVSPTTNSYRRIVPGFEAPVYIAWSKSNRSAIIRVPSYFKGIEKAKRIEYRAPDPSCNPYLAFAGLLMAALDGVKNKIDPGDPIDENIYHLTAEKRKQLGIGELPRSLDEALDELEADKEFLKPVFNSSLLDVYIDLKREETKAMQMYPHPMELYYYLDS</sequence>
<comment type="similarity">
    <text evidence="2 11 12">Belongs to the glutamine synthetase family.</text>
</comment>
<evidence type="ECO:0000256" key="6">
    <source>
        <dbReference type="ARBA" id="ARBA00022840"/>
    </source>
</evidence>
<feature type="binding site" evidence="7">
    <location>
        <position position="362"/>
    </location>
    <ligand>
        <name>L-glutamate</name>
        <dbReference type="ChEBI" id="CHEBI:29985"/>
    </ligand>
</feature>
<evidence type="ECO:0000256" key="14">
    <source>
        <dbReference type="RuleBase" id="RU004356"/>
    </source>
</evidence>
<feature type="binding site" evidence="8">
    <location>
        <begin position="268"/>
        <end position="270"/>
    </location>
    <ligand>
        <name>ATP</name>
        <dbReference type="ChEBI" id="CHEBI:30616"/>
    </ligand>
</feature>
<dbReference type="InterPro" id="IPR036651">
    <property type="entry name" value="Gln_synt_N_sf"/>
</dbReference>
<reference evidence="17 18" key="1">
    <citation type="submission" date="2014-03" db="EMBL/GenBank/DDBJ databases">
        <title>Draft genome sequence of the novel thermoacidophilic archaea Acidianus copahuensis ALE1 strain, isolated from Copahue volcanic area in Neuquen Argentina.</title>
        <authorList>
            <person name="Urbieta M.S."/>
            <person name="Rascovan N."/>
            <person name="Castro C."/>
            <person name="Revale S."/>
            <person name="Giaveno M.A."/>
            <person name="Vazquez M.P."/>
            <person name="Donati E.R."/>
        </authorList>
    </citation>
    <scope>NUCLEOTIDE SEQUENCE [LARGE SCALE GENOMIC DNA]</scope>
    <source>
        <strain evidence="17 18">ALE1</strain>
    </source>
</reference>
<dbReference type="SMART" id="SM01230">
    <property type="entry name" value="Gln-synt_C"/>
    <property type="match status" value="1"/>
</dbReference>
<dbReference type="Pfam" id="PF00120">
    <property type="entry name" value="Gln-synt_C"/>
    <property type="match status" value="1"/>
</dbReference>
<evidence type="ECO:0000259" key="15">
    <source>
        <dbReference type="PROSITE" id="PS51986"/>
    </source>
</evidence>
<feature type="binding site" evidence="7">
    <location>
        <position position="328"/>
    </location>
    <ligand>
        <name>L-glutamate</name>
        <dbReference type="ChEBI" id="CHEBI:29985"/>
    </ligand>
</feature>
<evidence type="ECO:0000256" key="2">
    <source>
        <dbReference type="ARBA" id="ARBA00009897"/>
    </source>
</evidence>
<evidence type="ECO:0000256" key="4">
    <source>
        <dbReference type="ARBA" id="ARBA00022598"/>
    </source>
</evidence>
<evidence type="ECO:0000256" key="7">
    <source>
        <dbReference type="PIRSR" id="PIRSR604809-1"/>
    </source>
</evidence>
<accession>A0A031LMN6</accession>
<feature type="binding site" evidence="8">
    <location>
        <position position="204"/>
    </location>
    <ligand>
        <name>ATP</name>
        <dbReference type="ChEBI" id="CHEBI:30616"/>
    </ligand>
</feature>
<name>A0A031LMN6_9CREN</name>
<dbReference type="GO" id="GO:0006542">
    <property type="term" value="P:glutamine biosynthetic process"/>
    <property type="evidence" value="ECO:0007669"/>
    <property type="project" value="InterPro"/>
</dbReference>
<keyword evidence="3 13" id="KW-0963">Cytoplasm</keyword>
<dbReference type="PANTHER" id="PTHR43407:SF1">
    <property type="entry name" value="LENGSIN"/>
    <property type="match status" value="1"/>
</dbReference>
<organism evidence="17 18">
    <name type="scientific">Candidatus Acidianus copahuensis</name>
    <dbReference type="NCBI Taxonomy" id="1160895"/>
    <lineage>
        <taxon>Archaea</taxon>
        <taxon>Thermoproteota</taxon>
        <taxon>Thermoprotei</taxon>
        <taxon>Sulfolobales</taxon>
        <taxon>Sulfolobaceae</taxon>
        <taxon>Acidianus</taxon>
    </lineage>
</organism>
<dbReference type="Gene3D" id="3.10.20.70">
    <property type="entry name" value="Glutamine synthetase, N-terminal domain"/>
    <property type="match status" value="1"/>
</dbReference>
<feature type="binding site" evidence="9">
    <location>
        <position position="360"/>
    </location>
    <ligand>
        <name>Mg(2+)</name>
        <dbReference type="ChEBI" id="CHEBI:18420"/>
        <label>1</label>
    </ligand>
</feature>
<dbReference type="EC" id="6.3.1.2" evidence="14"/>
<comment type="subcellular location">
    <subcellularLocation>
        <location evidence="1 13">Cytoplasm</location>
    </subcellularLocation>
</comment>
<proteinExistence type="inferred from homology"/>
<dbReference type="Pfam" id="PF03951">
    <property type="entry name" value="Gln-synt_N"/>
    <property type="match status" value="1"/>
</dbReference>
<dbReference type="PROSITE" id="PS51987">
    <property type="entry name" value="GS_CATALYTIC"/>
    <property type="match status" value="1"/>
</dbReference>
<feature type="binding site" evidence="9">
    <location>
        <position position="209"/>
    </location>
    <ligand>
        <name>Mg(2+)</name>
        <dbReference type="ChEBI" id="CHEBI:18420"/>
        <label>1</label>
    </ligand>
</feature>
<dbReference type="InterPro" id="IPR027302">
    <property type="entry name" value="Gln_synth_N_conserv_site"/>
</dbReference>
<keyword evidence="10" id="KW-0597">Phosphoprotein</keyword>
<evidence type="ECO:0000259" key="16">
    <source>
        <dbReference type="PROSITE" id="PS51987"/>
    </source>
</evidence>
<keyword evidence="4 14" id="KW-0436">Ligase</keyword>
<feature type="binding site" evidence="9">
    <location>
        <position position="130"/>
    </location>
    <ligand>
        <name>Mg(2+)</name>
        <dbReference type="ChEBI" id="CHEBI:18420"/>
        <label>1</label>
    </ligand>
</feature>
<dbReference type="EMBL" id="JFZT01000039">
    <property type="protein sequence ID" value="EZQ06888.1"/>
    <property type="molecule type" value="Genomic_DNA"/>
</dbReference>
<dbReference type="Proteomes" id="UP000024332">
    <property type="component" value="Unassembled WGS sequence"/>
</dbReference>
<evidence type="ECO:0000256" key="9">
    <source>
        <dbReference type="PIRSR" id="PIRSR604809-3"/>
    </source>
</evidence>
<evidence type="ECO:0000256" key="13">
    <source>
        <dbReference type="RuleBase" id="RU000385"/>
    </source>
</evidence>
<dbReference type="InterPro" id="IPR008147">
    <property type="entry name" value="Gln_synt_N"/>
</dbReference>
<feature type="binding site" evidence="9">
    <location>
        <position position="266"/>
    </location>
    <ligand>
        <name>Mg(2+)</name>
        <dbReference type="ChEBI" id="CHEBI:18420"/>
        <label>1</label>
    </ligand>
</feature>
<dbReference type="InterPro" id="IPR008146">
    <property type="entry name" value="Gln_synth_cat_dom"/>
</dbReference>
<dbReference type="PROSITE" id="PS00181">
    <property type="entry name" value="GLNA_ATP"/>
    <property type="match status" value="1"/>
</dbReference>
<comment type="catalytic activity">
    <reaction evidence="14">
        <text>L-glutamate + NH4(+) + ATP = L-glutamine + ADP + phosphate + H(+)</text>
        <dbReference type="Rhea" id="RHEA:16169"/>
        <dbReference type="ChEBI" id="CHEBI:15378"/>
        <dbReference type="ChEBI" id="CHEBI:28938"/>
        <dbReference type="ChEBI" id="CHEBI:29985"/>
        <dbReference type="ChEBI" id="CHEBI:30616"/>
        <dbReference type="ChEBI" id="CHEBI:43474"/>
        <dbReference type="ChEBI" id="CHEBI:58359"/>
        <dbReference type="ChEBI" id="CHEBI:456216"/>
        <dbReference type="EC" id="6.3.1.2"/>
    </reaction>
</comment>
<evidence type="ECO:0000256" key="11">
    <source>
        <dbReference type="PROSITE-ProRule" id="PRU01330"/>
    </source>
</evidence>
<dbReference type="AlphaFoldDB" id="A0A031LMN6"/>
<dbReference type="PROSITE" id="PS00180">
    <property type="entry name" value="GLNA_1"/>
    <property type="match status" value="1"/>
</dbReference>
<dbReference type="SUPFAM" id="SSF54368">
    <property type="entry name" value="Glutamine synthetase, N-terminal domain"/>
    <property type="match status" value="1"/>
</dbReference>
<dbReference type="RefSeq" id="WP_048099415.1">
    <property type="nucleotide sequence ID" value="NZ_JFZT01000039.1"/>
</dbReference>
<dbReference type="GO" id="GO:0019740">
    <property type="term" value="P:nitrogen utilization"/>
    <property type="evidence" value="ECO:0007669"/>
    <property type="project" value="TreeGrafter"/>
</dbReference>
<dbReference type="GO" id="GO:0005737">
    <property type="term" value="C:cytoplasm"/>
    <property type="evidence" value="ECO:0007669"/>
    <property type="project" value="UniProtKB-SubCell"/>
</dbReference>
<dbReference type="InterPro" id="IPR004809">
    <property type="entry name" value="Gln_synth_I"/>
</dbReference>
<dbReference type="GO" id="GO:0046872">
    <property type="term" value="F:metal ion binding"/>
    <property type="evidence" value="ECO:0007669"/>
    <property type="project" value="UniProtKB-KW"/>
</dbReference>
<dbReference type="NCBIfam" id="TIGR00653">
    <property type="entry name" value="GlnA"/>
    <property type="match status" value="1"/>
</dbReference>
<feature type="binding site" evidence="8">
    <location>
        <begin position="220"/>
        <end position="222"/>
    </location>
    <ligand>
        <name>ATP</name>
        <dbReference type="ChEBI" id="CHEBI:30616"/>
    </ligand>
</feature>
<dbReference type="PROSITE" id="PS51986">
    <property type="entry name" value="GS_BETA_GRASP"/>
    <property type="match status" value="1"/>
</dbReference>
<feature type="binding site" evidence="8">
    <location>
        <position position="340"/>
    </location>
    <ligand>
        <name>ATP</name>
        <dbReference type="ChEBI" id="CHEBI:30616"/>
    </ligand>
</feature>
<feature type="binding site" evidence="9">
    <location>
        <position position="132"/>
    </location>
    <ligand>
        <name>Mg(2+)</name>
        <dbReference type="ChEBI" id="CHEBI:18420"/>
        <label>1</label>
    </ligand>
</feature>
<dbReference type="Gene3D" id="3.30.590.10">
    <property type="entry name" value="Glutamine synthetase/guanido kinase, catalytic domain"/>
    <property type="match status" value="1"/>
</dbReference>
<evidence type="ECO:0000256" key="10">
    <source>
        <dbReference type="PIRSR" id="PIRSR604809-50"/>
    </source>
</evidence>
<gene>
    <name evidence="17" type="ORF">CM19_05840</name>
</gene>
<evidence type="ECO:0000256" key="8">
    <source>
        <dbReference type="PIRSR" id="PIRSR604809-2"/>
    </source>
</evidence>
<dbReference type="InterPro" id="IPR014746">
    <property type="entry name" value="Gln_synth/guanido_kin_cat_dom"/>
</dbReference>
<evidence type="ECO:0000256" key="1">
    <source>
        <dbReference type="ARBA" id="ARBA00004496"/>
    </source>
</evidence>
<feature type="domain" description="GS catalytic" evidence="16">
    <location>
        <begin position="107"/>
        <end position="471"/>
    </location>
</feature>